<comment type="subcellular location">
    <subcellularLocation>
        <location evidence="1">Nucleus</location>
    </subcellularLocation>
</comment>
<dbReference type="Pfam" id="PF07842">
    <property type="entry name" value="GCFC"/>
    <property type="match status" value="1"/>
</dbReference>
<dbReference type="STRING" id="7868.ENSCMIP00000024353"/>
<comment type="similarity">
    <text evidence="2">Belongs to the GCF family.</text>
</comment>
<reference evidence="7" key="2">
    <citation type="journal article" date="2007" name="PLoS Biol.">
        <title>Survey sequencing and comparative analysis of the elephant shark (Callorhinchus milii) genome.</title>
        <authorList>
            <person name="Venkatesh B."/>
            <person name="Kirkness E.F."/>
            <person name="Loh Y.H."/>
            <person name="Halpern A.L."/>
            <person name="Lee A.P."/>
            <person name="Johnson J."/>
            <person name="Dandona N."/>
            <person name="Viswanathan L.D."/>
            <person name="Tay A."/>
            <person name="Venter J.C."/>
            <person name="Strausberg R.L."/>
            <person name="Brenner S."/>
        </authorList>
    </citation>
    <scope>NUCLEOTIDE SEQUENCE [LARGE SCALE GENOMIC DNA]</scope>
</reference>
<reference evidence="7" key="3">
    <citation type="journal article" date="2014" name="Nature">
        <title>Elephant shark genome provides unique insights into gnathostome evolution.</title>
        <authorList>
            <consortium name="International Elephant Shark Genome Sequencing Consortium"/>
            <person name="Venkatesh B."/>
            <person name="Lee A.P."/>
            <person name="Ravi V."/>
            <person name="Maurya A.K."/>
            <person name="Lian M.M."/>
            <person name="Swann J.B."/>
            <person name="Ohta Y."/>
            <person name="Flajnik M.F."/>
            <person name="Sutoh Y."/>
            <person name="Kasahara M."/>
            <person name="Hoon S."/>
            <person name="Gangu V."/>
            <person name="Roy S.W."/>
            <person name="Irimia M."/>
            <person name="Korzh V."/>
            <person name="Kondrychyn I."/>
            <person name="Lim Z.W."/>
            <person name="Tay B.H."/>
            <person name="Tohari S."/>
            <person name="Kong K.W."/>
            <person name="Ho S."/>
            <person name="Lorente-Galdos B."/>
            <person name="Quilez J."/>
            <person name="Marques-Bonet T."/>
            <person name="Raney B.J."/>
            <person name="Ingham P.W."/>
            <person name="Tay A."/>
            <person name="Hillier L.W."/>
            <person name="Minx P."/>
            <person name="Boehm T."/>
            <person name="Wilson R.K."/>
            <person name="Brenner S."/>
            <person name="Warren W.C."/>
        </authorList>
    </citation>
    <scope>NUCLEOTIDE SEQUENCE [LARGE SCALE GENOMIC DNA]</scope>
</reference>
<evidence type="ECO:0000256" key="4">
    <source>
        <dbReference type="SAM" id="MobiDB-lite"/>
    </source>
</evidence>
<evidence type="ECO:0000256" key="1">
    <source>
        <dbReference type="ARBA" id="ARBA00004123"/>
    </source>
</evidence>
<dbReference type="GO" id="GO:0000398">
    <property type="term" value="P:mRNA splicing, via spliceosome"/>
    <property type="evidence" value="ECO:0007669"/>
    <property type="project" value="InterPro"/>
</dbReference>
<reference evidence="7" key="1">
    <citation type="journal article" date="2006" name="Science">
        <title>Ancient noncoding elements conserved in the human genome.</title>
        <authorList>
            <person name="Venkatesh B."/>
            <person name="Kirkness E.F."/>
            <person name="Loh Y.H."/>
            <person name="Halpern A.L."/>
            <person name="Lee A.P."/>
            <person name="Johnson J."/>
            <person name="Dandona N."/>
            <person name="Viswanathan L.D."/>
            <person name="Tay A."/>
            <person name="Venter J.C."/>
            <person name="Strausberg R.L."/>
            <person name="Brenner S."/>
        </authorList>
    </citation>
    <scope>NUCLEOTIDE SEQUENCE [LARGE SCALE GENOMIC DNA]</scope>
</reference>
<dbReference type="PANTHER" id="PTHR12214">
    <property type="entry name" value="GC-RICH SEQUENCE DNA-BINDING FACTOR"/>
    <property type="match status" value="1"/>
</dbReference>
<reference evidence="6" key="5">
    <citation type="submission" date="2025-09" db="UniProtKB">
        <authorList>
            <consortium name="Ensembl"/>
        </authorList>
    </citation>
    <scope>IDENTIFICATION</scope>
</reference>
<dbReference type="InterPro" id="IPR022783">
    <property type="entry name" value="GCFC_dom"/>
</dbReference>
<dbReference type="InParanoid" id="A0A4W3IBK5"/>
<dbReference type="GO" id="GO:0005634">
    <property type="term" value="C:nucleus"/>
    <property type="evidence" value="ECO:0007669"/>
    <property type="project" value="UniProtKB-SubCell"/>
</dbReference>
<dbReference type="PANTHER" id="PTHR12214:SF4">
    <property type="entry name" value="INTRON LARGE COMPLEX COMPONENT GCFC2"/>
    <property type="match status" value="1"/>
</dbReference>
<dbReference type="GeneTree" id="ENSGT00390000000455"/>
<organism evidence="6 7">
    <name type="scientific">Callorhinchus milii</name>
    <name type="common">Ghost shark</name>
    <dbReference type="NCBI Taxonomy" id="7868"/>
    <lineage>
        <taxon>Eukaryota</taxon>
        <taxon>Metazoa</taxon>
        <taxon>Chordata</taxon>
        <taxon>Craniata</taxon>
        <taxon>Vertebrata</taxon>
        <taxon>Chondrichthyes</taxon>
        <taxon>Holocephali</taxon>
        <taxon>Chimaeriformes</taxon>
        <taxon>Callorhinchidae</taxon>
        <taxon>Callorhinchus</taxon>
    </lineage>
</organism>
<keyword evidence="7" id="KW-1185">Reference proteome</keyword>
<evidence type="ECO:0000256" key="3">
    <source>
        <dbReference type="ARBA" id="ARBA00023242"/>
    </source>
</evidence>
<evidence type="ECO:0000259" key="5">
    <source>
        <dbReference type="Pfam" id="PF07842"/>
    </source>
</evidence>
<feature type="compositionally biased region" description="Basic and acidic residues" evidence="4">
    <location>
        <begin position="23"/>
        <end position="36"/>
    </location>
</feature>
<sequence length="569" mass="66652">MKVQRRPSSDEEAEETSTESEEEFKSTVHEDTRIVKDSSGLGKLQPGLEFKMELVIIKRILSLFAGEIPDTKYIQAARKRRETARKRADFIPLDSLAKDDSSMSPVRDDDPINDDELDDHERRIDFTEGLKTQRQRMAEEIGEYEDEEEDDQKLWEEQQIKRVNISQVRISYIFYRSHQREHEKIQSSTESSMNTIEQLEDASDTNRRYKFYREMGTYVQNLTNCLSEKILLINELESAMHQLLRQQATRLLQRRQEDVQDESTSIQQLSSYMLLNTDQILTESKTIFEDVHEDYCSADRILAKFGFWRHNFPASYYDAYIGLSLPKILNPLIRAQLIAWNPLEAGCSDLVGMPWVSAVEQFCHDEAEEYQRKENSDMKLLSTVIEKTIVPKIEGFIIHVWDPLSSSQTQNFVQLCAELKEEFAVFKDESKATQLLGNIFQWDGLLPEQVLQEVGLDKLLNRYILLALQMSLPGPDNIEKCKKVINCFPPHWFEELKTQQTLPQLESLCRYLLQSIRAAYKNGVYSVKCFETSRRREKCYIKCKDYYYKIKPSLALRWPYLTNIRKLAR</sequence>
<accession>A0A4W3IBK5</accession>
<keyword evidence="3" id="KW-0539">Nucleus</keyword>
<name>A0A4W3IBK5_CALMI</name>
<reference evidence="6" key="4">
    <citation type="submission" date="2025-08" db="UniProtKB">
        <authorList>
            <consortium name="Ensembl"/>
        </authorList>
    </citation>
    <scope>IDENTIFICATION</scope>
</reference>
<feature type="region of interest" description="Disordered" evidence="4">
    <location>
        <begin position="1"/>
        <end position="40"/>
    </location>
</feature>
<feature type="compositionally biased region" description="Basic and acidic residues" evidence="4">
    <location>
        <begin position="96"/>
        <end position="110"/>
    </location>
</feature>
<evidence type="ECO:0000256" key="2">
    <source>
        <dbReference type="ARBA" id="ARBA00010801"/>
    </source>
</evidence>
<evidence type="ECO:0000313" key="6">
    <source>
        <dbReference type="Ensembl" id="ENSCMIP00000024353.1"/>
    </source>
</evidence>
<dbReference type="Ensembl" id="ENSCMIT00000024760.1">
    <property type="protein sequence ID" value="ENSCMIP00000024353.1"/>
    <property type="gene ID" value="ENSCMIG00000010799.1"/>
</dbReference>
<dbReference type="Proteomes" id="UP000314986">
    <property type="component" value="Unassembled WGS sequence"/>
</dbReference>
<evidence type="ECO:0000313" key="7">
    <source>
        <dbReference type="Proteomes" id="UP000314986"/>
    </source>
</evidence>
<feature type="domain" description="GCF C-terminal" evidence="5">
    <location>
        <begin position="299"/>
        <end position="424"/>
    </location>
</feature>
<feature type="compositionally biased region" description="Acidic residues" evidence="4">
    <location>
        <begin position="10"/>
        <end position="22"/>
    </location>
</feature>
<dbReference type="GO" id="GO:0003677">
    <property type="term" value="F:DNA binding"/>
    <property type="evidence" value="ECO:0007669"/>
    <property type="project" value="InterPro"/>
</dbReference>
<feature type="region of interest" description="Disordered" evidence="4">
    <location>
        <begin position="96"/>
        <end position="117"/>
    </location>
</feature>
<dbReference type="AlphaFoldDB" id="A0A4W3IBK5"/>
<protein>
    <submittedName>
        <fullName evidence="6">GC-rich sequence DNA-binding factor 2</fullName>
    </submittedName>
</protein>
<dbReference type="InterPro" id="IPR012890">
    <property type="entry name" value="GCFC2-like"/>
</dbReference>
<proteinExistence type="inferred from homology"/>